<organism evidence="6 7">
    <name type="scientific">Goodea atripinnis</name>
    <dbReference type="NCBI Taxonomy" id="208336"/>
    <lineage>
        <taxon>Eukaryota</taxon>
        <taxon>Metazoa</taxon>
        <taxon>Chordata</taxon>
        <taxon>Craniata</taxon>
        <taxon>Vertebrata</taxon>
        <taxon>Euteleostomi</taxon>
        <taxon>Actinopterygii</taxon>
        <taxon>Neopterygii</taxon>
        <taxon>Teleostei</taxon>
        <taxon>Neoteleostei</taxon>
        <taxon>Acanthomorphata</taxon>
        <taxon>Ovalentaria</taxon>
        <taxon>Atherinomorphae</taxon>
        <taxon>Cyprinodontiformes</taxon>
        <taxon>Goodeidae</taxon>
        <taxon>Goodea</taxon>
    </lineage>
</organism>
<evidence type="ECO:0000256" key="4">
    <source>
        <dbReference type="SAM" id="Phobius"/>
    </source>
</evidence>
<keyword evidence="2" id="KW-0677">Repeat</keyword>
<evidence type="ECO:0000313" key="7">
    <source>
        <dbReference type="Proteomes" id="UP001476798"/>
    </source>
</evidence>
<protein>
    <submittedName>
        <fullName evidence="6">Teneurin-3</fullName>
    </submittedName>
</protein>
<name>A0ABV0MWS2_9TELE</name>
<keyword evidence="4" id="KW-0812">Transmembrane</keyword>
<keyword evidence="1" id="KW-0245">EGF-like domain</keyword>
<dbReference type="InterPro" id="IPR051216">
    <property type="entry name" value="Teneurin"/>
</dbReference>
<dbReference type="Gene3D" id="2.120.10.30">
    <property type="entry name" value="TolB, C-terminal domain"/>
    <property type="match status" value="1"/>
</dbReference>
<keyword evidence="4" id="KW-0472">Membrane</keyword>
<dbReference type="InterPro" id="IPR011042">
    <property type="entry name" value="6-blade_b-propeller_TolB-like"/>
</dbReference>
<keyword evidence="3" id="KW-1015">Disulfide bond</keyword>
<feature type="transmembrane region" description="Helical" evidence="4">
    <location>
        <begin position="12"/>
        <end position="31"/>
    </location>
</feature>
<sequence>MDKQNIYTHSRTSFNLIIFSLYCPCLSVTVLHSNNPAHRYYLATDPVTGQLYVSDTNSRRIYRPKVLSGVRNGEVVAGTGEQCPPFDESRCGDGRKATEAQLLGPKGIAVDKNGLIYFVDGTMIRKVDRNGIISTVLGSNDLTSARPLTCDTSMHIRQVRIVAGRPMHCQVPGIEYTMGKRAVQTMLEGATAIALSYSGILYIAETDEKKMHRIRQ</sequence>
<gene>
    <name evidence="6" type="primary">TENM3_8</name>
    <name evidence="6" type="ORF">GOODEAATRI_031691</name>
</gene>
<comment type="caution">
    <text evidence="6">The sequence shown here is derived from an EMBL/GenBank/DDBJ whole genome shotgun (WGS) entry which is preliminary data.</text>
</comment>
<dbReference type="Pfam" id="PF25021">
    <property type="entry name" value="TEN_NHL"/>
    <property type="match status" value="1"/>
</dbReference>
<dbReference type="PANTHER" id="PTHR11219:SF65">
    <property type="entry name" value="TENEURIN-3"/>
    <property type="match status" value="1"/>
</dbReference>
<keyword evidence="4" id="KW-1133">Transmembrane helix</keyword>
<feature type="non-terminal residue" evidence="6">
    <location>
        <position position="216"/>
    </location>
</feature>
<proteinExistence type="predicted"/>
<evidence type="ECO:0000256" key="3">
    <source>
        <dbReference type="ARBA" id="ARBA00023157"/>
    </source>
</evidence>
<evidence type="ECO:0000256" key="1">
    <source>
        <dbReference type="ARBA" id="ARBA00022536"/>
    </source>
</evidence>
<evidence type="ECO:0000313" key="6">
    <source>
        <dbReference type="EMBL" id="MEQ2163579.1"/>
    </source>
</evidence>
<dbReference type="PANTHER" id="PTHR11219">
    <property type="entry name" value="TENEURIN AND N-ACETYLGLUCOSAMINE-1-PHOSPHODIESTER ALPHA-N-ACETYLGLUCOSAMINIDASE"/>
    <property type="match status" value="1"/>
</dbReference>
<feature type="domain" description="Teneurin NHL" evidence="5">
    <location>
        <begin position="28"/>
        <end position="161"/>
    </location>
</feature>
<evidence type="ECO:0000256" key="2">
    <source>
        <dbReference type="ARBA" id="ARBA00022737"/>
    </source>
</evidence>
<keyword evidence="7" id="KW-1185">Reference proteome</keyword>
<dbReference type="SUPFAM" id="SSF63825">
    <property type="entry name" value="YWTD domain"/>
    <property type="match status" value="1"/>
</dbReference>
<evidence type="ECO:0000259" key="5">
    <source>
        <dbReference type="Pfam" id="PF25021"/>
    </source>
</evidence>
<reference evidence="6 7" key="1">
    <citation type="submission" date="2021-06" db="EMBL/GenBank/DDBJ databases">
        <authorList>
            <person name="Palmer J.M."/>
        </authorList>
    </citation>
    <scope>NUCLEOTIDE SEQUENCE [LARGE SCALE GENOMIC DNA]</scope>
    <source>
        <strain evidence="6 7">GA_2019</strain>
        <tissue evidence="6">Muscle</tissue>
    </source>
</reference>
<dbReference type="Proteomes" id="UP001476798">
    <property type="component" value="Unassembled WGS sequence"/>
</dbReference>
<dbReference type="InterPro" id="IPR056822">
    <property type="entry name" value="TEN_NHL"/>
</dbReference>
<dbReference type="EMBL" id="JAHRIO010015518">
    <property type="protein sequence ID" value="MEQ2163579.1"/>
    <property type="molecule type" value="Genomic_DNA"/>
</dbReference>
<accession>A0ABV0MWS2</accession>